<feature type="transmembrane region" description="Helical" evidence="1">
    <location>
        <begin position="175"/>
        <end position="197"/>
    </location>
</feature>
<dbReference type="AlphaFoldDB" id="A0AAJ1QZ03"/>
<gene>
    <name evidence="2" type="ORF">QWY81_15200</name>
</gene>
<keyword evidence="1" id="KW-0812">Transmembrane</keyword>
<evidence type="ECO:0000313" key="3">
    <source>
        <dbReference type="Proteomes" id="UP001228636"/>
    </source>
</evidence>
<dbReference type="EMBL" id="JAUFQH010000015">
    <property type="protein sequence ID" value="MDN3620811.1"/>
    <property type="molecule type" value="Genomic_DNA"/>
</dbReference>
<dbReference type="Proteomes" id="UP001228636">
    <property type="component" value="Unassembled WGS sequence"/>
</dbReference>
<feature type="transmembrane region" description="Helical" evidence="1">
    <location>
        <begin position="135"/>
        <end position="168"/>
    </location>
</feature>
<feature type="transmembrane region" description="Helical" evidence="1">
    <location>
        <begin position="217"/>
        <end position="235"/>
    </location>
</feature>
<dbReference type="RefSeq" id="WP_261972508.1">
    <property type="nucleotide sequence ID" value="NZ_CP103460.1"/>
</dbReference>
<comment type="caution">
    <text evidence="2">The sequence shown here is derived from an EMBL/GenBank/DDBJ whole genome shotgun (WGS) entry which is preliminary data.</text>
</comment>
<protein>
    <submittedName>
        <fullName evidence="2">Uncharacterized protein</fullName>
    </submittedName>
</protein>
<sequence>MNVFEIPKDDLKKIISIFNREIGRFIFFVFVLFFDSIYFAENVTSSQLLINILMLAGFFKMYFRSTPRVKELMIYAVILGFGGEYLFSRALSMYTYRLENVPFYVPIGHAALYGRILMFSKASVVKKYNKAIEQLFAIVIAIFATTYLVFFSDVFGFVMTIGVFLLLWKRPKDRLFFYAMYILVAILEIGGTAFGCWRWPSIGFEVFEFLPSNNPPSGISLFYFLLDIGCFVIYTQRHKITWSRLKNIRSIRT</sequence>
<reference evidence="2 3" key="1">
    <citation type="journal article" date="2014" name="Int. J. Syst. Evol. Microbiol.">
        <title>Complete genome sequence of Corynebacterium casei LMG S-19264T (=DSM 44701T), isolated from a smear-ripened cheese.</title>
        <authorList>
            <consortium name="US DOE Joint Genome Institute (JGI-PGF)"/>
            <person name="Walter F."/>
            <person name="Albersmeier A."/>
            <person name="Kalinowski J."/>
            <person name="Ruckert C."/>
        </authorList>
    </citation>
    <scope>NUCLEOTIDE SEQUENCE [LARGE SCALE GENOMIC DNA]</scope>
    <source>
        <strain evidence="2 3">CECT 8670</strain>
    </source>
</reference>
<organism evidence="2 3">
    <name type="scientific">Polaribacter sejongensis</name>
    <dbReference type="NCBI Taxonomy" id="985043"/>
    <lineage>
        <taxon>Bacteria</taxon>
        <taxon>Pseudomonadati</taxon>
        <taxon>Bacteroidota</taxon>
        <taxon>Flavobacteriia</taxon>
        <taxon>Flavobacteriales</taxon>
        <taxon>Flavobacteriaceae</taxon>
    </lineage>
</organism>
<evidence type="ECO:0000313" key="2">
    <source>
        <dbReference type="EMBL" id="MDN3620811.1"/>
    </source>
</evidence>
<name>A0AAJ1QZ03_9FLAO</name>
<feature type="transmembrane region" description="Helical" evidence="1">
    <location>
        <begin position="21"/>
        <end position="40"/>
    </location>
</feature>
<keyword evidence="1" id="KW-0472">Membrane</keyword>
<proteinExistence type="predicted"/>
<keyword evidence="1" id="KW-1133">Transmembrane helix</keyword>
<accession>A0AAJ1QZ03</accession>
<feature type="transmembrane region" description="Helical" evidence="1">
    <location>
        <begin position="72"/>
        <end position="96"/>
    </location>
</feature>
<evidence type="ECO:0000256" key="1">
    <source>
        <dbReference type="SAM" id="Phobius"/>
    </source>
</evidence>